<dbReference type="PANTHER" id="PTHR43861">
    <property type="entry name" value="TRANS-ACONITATE 2-METHYLTRANSFERASE-RELATED"/>
    <property type="match status" value="1"/>
</dbReference>
<evidence type="ECO:0000313" key="4">
    <source>
        <dbReference type="Proteomes" id="UP000006055"/>
    </source>
</evidence>
<dbReference type="STRING" id="706587.Desti_5153"/>
<protein>
    <submittedName>
        <fullName evidence="3">Methylase involved in ubiquinone/menaquinone biosynthesis</fullName>
    </submittedName>
</protein>
<dbReference type="EMBL" id="CP003360">
    <property type="protein sequence ID" value="AFM27756.1"/>
    <property type="molecule type" value="Genomic_DNA"/>
</dbReference>
<dbReference type="CDD" id="cd02440">
    <property type="entry name" value="AdoMet_MTases"/>
    <property type="match status" value="1"/>
</dbReference>
<dbReference type="RefSeq" id="WP_014812858.1">
    <property type="nucleotide sequence ID" value="NC_018025.1"/>
</dbReference>
<accession>I4CDW5</accession>
<gene>
    <name evidence="3" type="ordered locus">Desti_5153</name>
</gene>
<dbReference type="Gene3D" id="3.40.50.150">
    <property type="entry name" value="Vaccinia Virus protein VP39"/>
    <property type="match status" value="1"/>
</dbReference>
<dbReference type="InterPro" id="IPR029063">
    <property type="entry name" value="SAM-dependent_MTases_sf"/>
</dbReference>
<keyword evidence="3" id="KW-0489">Methyltransferase</keyword>
<keyword evidence="4" id="KW-1185">Reference proteome</keyword>
<dbReference type="Proteomes" id="UP000006055">
    <property type="component" value="Chromosome"/>
</dbReference>
<dbReference type="HOGENOM" id="CLU_037990_10_2_7"/>
<dbReference type="AlphaFoldDB" id="I4CDW5"/>
<dbReference type="GO" id="GO:0032259">
    <property type="term" value="P:methylation"/>
    <property type="evidence" value="ECO:0007669"/>
    <property type="project" value="UniProtKB-KW"/>
</dbReference>
<feature type="domain" description="Methyltransferase type 11" evidence="2">
    <location>
        <begin position="46"/>
        <end position="143"/>
    </location>
</feature>
<organism evidence="3 4">
    <name type="scientific">Desulfomonile tiedjei (strain ATCC 49306 / DSM 6799 / DCB-1)</name>
    <dbReference type="NCBI Taxonomy" id="706587"/>
    <lineage>
        <taxon>Bacteria</taxon>
        <taxon>Pseudomonadati</taxon>
        <taxon>Thermodesulfobacteriota</taxon>
        <taxon>Desulfomonilia</taxon>
        <taxon>Desulfomonilales</taxon>
        <taxon>Desulfomonilaceae</taxon>
        <taxon>Desulfomonile</taxon>
    </lineage>
</organism>
<evidence type="ECO:0000259" key="2">
    <source>
        <dbReference type="Pfam" id="PF08241"/>
    </source>
</evidence>
<reference evidence="4" key="1">
    <citation type="submission" date="2012-06" db="EMBL/GenBank/DDBJ databases">
        <title>Complete sequence of chromosome of Desulfomonile tiedjei DSM 6799.</title>
        <authorList>
            <person name="Lucas S."/>
            <person name="Copeland A."/>
            <person name="Lapidus A."/>
            <person name="Glavina del Rio T."/>
            <person name="Dalin E."/>
            <person name="Tice H."/>
            <person name="Bruce D."/>
            <person name="Goodwin L."/>
            <person name="Pitluck S."/>
            <person name="Peters L."/>
            <person name="Ovchinnikova G."/>
            <person name="Zeytun A."/>
            <person name="Lu M."/>
            <person name="Kyrpides N."/>
            <person name="Mavromatis K."/>
            <person name="Ivanova N."/>
            <person name="Brettin T."/>
            <person name="Detter J.C."/>
            <person name="Han C."/>
            <person name="Larimer F."/>
            <person name="Land M."/>
            <person name="Hauser L."/>
            <person name="Markowitz V."/>
            <person name="Cheng J.-F."/>
            <person name="Hugenholtz P."/>
            <person name="Woyke T."/>
            <person name="Wu D."/>
            <person name="Spring S."/>
            <person name="Schroeder M."/>
            <person name="Brambilla E."/>
            <person name="Klenk H.-P."/>
            <person name="Eisen J.A."/>
        </authorList>
    </citation>
    <scope>NUCLEOTIDE SEQUENCE [LARGE SCALE GENOMIC DNA]</scope>
    <source>
        <strain evidence="4">ATCC 49306 / DSM 6799 / DCB-1</strain>
    </source>
</reference>
<dbReference type="eggNOG" id="COG2226">
    <property type="taxonomic scope" value="Bacteria"/>
</dbReference>
<dbReference type="OrthoDB" id="5504467at2"/>
<evidence type="ECO:0000313" key="3">
    <source>
        <dbReference type="EMBL" id="AFM27756.1"/>
    </source>
</evidence>
<evidence type="ECO:0000256" key="1">
    <source>
        <dbReference type="ARBA" id="ARBA00022679"/>
    </source>
</evidence>
<name>I4CDW5_DESTA</name>
<keyword evidence="1" id="KW-0808">Transferase</keyword>
<dbReference type="PANTHER" id="PTHR43861:SF3">
    <property type="entry name" value="PUTATIVE (AFU_ORTHOLOGUE AFUA_2G14390)-RELATED"/>
    <property type="match status" value="1"/>
</dbReference>
<dbReference type="InterPro" id="IPR013216">
    <property type="entry name" value="Methyltransf_11"/>
</dbReference>
<dbReference type="KEGG" id="dti:Desti_5153"/>
<dbReference type="SUPFAM" id="SSF53335">
    <property type="entry name" value="S-adenosyl-L-methionine-dependent methyltransferases"/>
    <property type="match status" value="1"/>
</dbReference>
<proteinExistence type="predicted"/>
<sequence>MHSSKTKFFNSQVEEEWAAVDYSDEKIVRIDRMLRLAQVRMGMKILEPGCGTGRLTRILADRVGTGGHIVAIDISEKMVEACLRKANWKAHVEVVCASVEEYPLPPREFDAVICHQVFPHFNDKLTALNVFSTILKPYGRLAIFHFINSAQINDLHRIAHEAVMEDLMPAEDAMTSMLDSVGFQIDIFEDDENGYLLISHLVH</sequence>
<dbReference type="Pfam" id="PF08241">
    <property type="entry name" value="Methyltransf_11"/>
    <property type="match status" value="1"/>
</dbReference>
<keyword evidence="3" id="KW-0830">Ubiquinone</keyword>
<dbReference type="GO" id="GO:0008757">
    <property type="term" value="F:S-adenosylmethionine-dependent methyltransferase activity"/>
    <property type="evidence" value="ECO:0007669"/>
    <property type="project" value="InterPro"/>
</dbReference>